<dbReference type="RefSeq" id="WP_004600114.1">
    <property type="nucleotide sequence ID" value="NZ_HF541865.1"/>
</dbReference>
<evidence type="ECO:0000313" key="5">
    <source>
        <dbReference type="Proteomes" id="UP000011016"/>
    </source>
</evidence>
<evidence type="ECO:0000313" key="3">
    <source>
        <dbReference type="EMBL" id="EJZ82822.1"/>
    </source>
</evidence>
<dbReference type="InterPro" id="IPR019660">
    <property type="entry name" value="Put_sensory_transdc_reg_YbjN"/>
</dbReference>
<keyword evidence="4" id="KW-1185">Reference proteome</keyword>
<organism evidence="2 5">
    <name type="scientific">Corynebacterium otitidis ATCC 51513</name>
    <dbReference type="NCBI Taxonomy" id="883169"/>
    <lineage>
        <taxon>Bacteria</taxon>
        <taxon>Bacillati</taxon>
        <taxon>Actinomycetota</taxon>
        <taxon>Actinomycetes</taxon>
        <taxon>Mycobacteriales</taxon>
        <taxon>Corynebacteriaceae</taxon>
        <taxon>Corynebacterium</taxon>
    </lineage>
</organism>
<evidence type="ECO:0008006" key="6">
    <source>
        <dbReference type="Google" id="ProtNLM"/>
    </source>
</evidence>
<sequence length="388" mass="41176">MARDQRHQPAPVTLPRVAGMLEAMGYAFYRLPERLLIPWRGHTLIIYIARPAGVARCLSFLVSLRERWERESSPALADVLRAWNHERLGPALSFRLASDGRLVVHGRLAAPVDQGLTDPQLRDIVETAISAGQLAASEVPASLPPVAPTGDVEGDSATLLGYEAQALALPLDDLVAEDATGPAPSPEAGPPRHAADERRVLGELDDFPELDALADRLESENRAKAPRAGEAGASPIEEAPGSGAPRAVSVPRLASSLGDLSVTQLPGSGDIVLAWINGILVSIYVDNGPSLLIKAHWDPSPERELSALRGELVCNDWTLRSGLVKAYCLPAGSSVKVRAEYTVPVDGGRTDQQLALDAATGINQVLVCLDEVSRQACGVSAVNWPGAN</sequence>
<dbReference type="OrthoDB" id="4420706at2"/>
<evidence type="ECO:0000313" key="4">
    <source>
        <dbReference type="Proteomes" id="UP000006078"/>
    </source>
</evidence>
<feature type="region of interest" description="Disordered" evidence="1">
    <location>
        <begin position="220"/>
        <end position="247"/>
    </location>
</feature>
<dbReference type="Pfam" id="PF10722">
    <property type="entry name" value="YbjN"/>
    <property type="match status" value="1"/>
</dbReference>
<reference evidence="2 5" key="1">
    <citation type="journal article" date="2012" name="J. Bacteriol.">
        <title>Draft Genome Sequence of Turicella otitidis ATCC 51513, Isolated from Middle Ear Fluid from a Child with Otitis Media.</title>
        <authorList>
            <person name="Brinkrolf K."/>
            <person name="Schneider J."/>
            <person name="Knecht M."/>
            <person name="Ruckert C."/>
            <person name="Tauch A."/>
        </authorList>
    </citation>
    <scope>NUCLEOTIDE SEQUENCE [LARGE SCALE GENOMIC DNA]</scope>
    <source>
        <strain evidence="2 5">ATCC 51513</strain>
    </source>
</reference>
<dbReference type="Proteomes" id="UP000011016">
    <property type="component" value="Unassembled WGS sequence"/>
</dbReference>
<evidence type="ECO:0000313" key="2">
    <source>
        <dbReference type="EMBL" id="CCI83040.1"/>
    </source>
</evidence>
<dbReference type="EMBL" id="CAJZ01000037">
    <property type="protein sequence ID" value="CCI83040.1"/>
    <property type="molecule type" value="Genomic_DNA"/>
</dbReference>
<comment type="caution">
    <text evidence="2">The sequence shown here is derived from an EMBL/GenBank/DDBJ whole genome shotgun (WGS) entry which is preliminary data.</text>
</comment>
<protein>
    <recommendedName>
        <fullName evidence="6">Sensory transduction regulator</fullName>
    </recommendedName>
</protein>
<evidence type="ECO:0000256" key="1">
    <source>
        <dbReference type="SAM" id="MobiDB-lite"/>
    </source>
</evidence>
<name>I7KIM5_9CORY</name>
<gene>
    <name evidence="2" type="ORF">BN46_0292</name>
    <name evidence="3" type="ORF">HMPREF9719_00224</name>
</gene>
<dbReference type="AlphaFoldDB" id="I7KIM5"/>
<dbReference type="EMBL" id="AHAE01000016">
    <property type="protein sequence ID" value="EJZ82822.1"/>
    <property type="molecule type" value="Genomic_DNA"/>
</dbReference>
<dbReference type="HOGENOM" id="CLU_047685_0_0_11"/>
<reference evidence="3 4" key="2">
    <citation type="submission" date="2012-08" db="EMBL/GenBank/DDBJ databases">
        <title>The Genome Sequence of Turicella otitidis ATCC 51513.</title>
        <authorList>
            <consortium name="The Broad Institute Genome Sequencing Platform"/>
            <person name="Earl A."/>
            <person name="Ward D."/>
            <person name="Feldgarden M."/>
            <person name="Gevers D."/>
            <person name="Huys G."/>
            <person name="Walker B."/>
            <person name="Young S.K."/>
            <person name="Zeng Q."/>
            <person name="Gargeya S."/>
            <person name="Fitzgerald M."/>
            <person name="Haas B."/>
            <person name="Abouelleil A."/>
            <person name="Alvarado L."/>
            <person name="Arachchi H.M."/>
            <person name="Berlin A.M."/>
            <person name="Chapman S.B."/>
            <person name="Goldberg J."/>
            <person name="Griggs A."/>
            <person name="Gujja S."/>
            <person name="Hansen M."/>
            <person name="Howarth C."/>
            <person name="Imamovic A."/>
            <person name="Larimer J."/>
            <person name="McCowen C."/>
            <person name="Montmayeur A."/>
            <person name="Murphy C."/>
            <person name="Neiman D."/>
            <person name="Pearson M."/>
            <person name="Priest M."/>
            <person name="Roberts A."/>
            <person name="Saif S."/>
            <person name="Shea T."/>
            <person name="Sisk P."/>
            <person name="Sykes S."/>
            <person name="Wortman J."/>
            <person name="Nusbaum C."/>
            <person name="Birren B."/>
        </authorList>
    </citation>
    <scope>NUCLEOTIDE SEQUENCE [LARGE SCALE GENOMIC DNA]</scope>
    <source>
        <strain evidence="3 4">ATCC 51513</strain>
    </source>
</reference>
<proteinExistence type="predicted"/>
<dbReference type="Proteomes" id="UP000006078">
    <property type="component" value="Unassembled WGS sequence"/>
</dbReference>
<accession>I7KIM5</accession>
<dbReference type="eggNOG" id="ENOG5032N1F">
    <property type="taxonomic scope" value="Bacteria"/>
</dbReference>